<dbReference type="Gene3D" id="3.40.50.2000">
    <property type="entry name" value="Glycogen Phosphorylase B"/>
    <property type="match status" value="2"/>
</dbReference>
<protein>
    <recommendedName>
        <fullName evidence="14">Protein kinase domain-containing protein</fullName>
    </recommendedName>
</protein>
<dbReference type="FunFam" id="3.40.50.2000:FF:000050">
    <property type="entry name" value="UDP-glucuronosyltransferase"/>
    <property type="match status" value="1"/>
</dbReference>
<feature type="transmembrane region" description="Helical" evidence="12">
    <location>
        <begin position="469"/>
        <end position="492"/>
    </location>
</feature>
<dbReference type="PANTHER" id="PTHR48043:SF159">
    <property type="entry name" value="EG:EG0003.4 PROTEIN-RELATED"/>
    <property type="match status" value="1"/>
</dbReference>
<feature type="chain" id="PRO_5042811481" description="Protein kinase domain-containing protein" evidence="13">
    <location>
        <begin position="21"/>
        <end position="1389"/>
    </location>
</feature>
<proteinExistence type="inferred from homology"/>
<gene>
    <name evidence="15" type="ORF">RN001_014353</name>
</gene>
<dbReference type="SMART" id="SM00219">
    <property type="entry name" value="TyrKc"/>
    <property type="match status" value="1"/>
</dbReference>
<evidence type="ECO:0000256" key="11">
    <source>
        <dbReference type="SAM" id="MobiDB-lite"/>
    </source>
</evidence>
<dbReference type="GO" id="GO:0008194">
    <property type="term" value="F:UDP-glycosyltransferase activity"/>
    <property type="evidence" value="ECO:0007669"/>
    <property type="project" value="InterPro"/>
</dbReference>
<dbReference type="Proteomes" id="UP001353858">
    <property type="component" value="Unassembled WGS sequence"/>
</dbReference>
<dbReference type="Pfam" id="PF00201">
    <property type="entry name" value="UDPGT"/>
    <property type="match status" value="1"/>
</dbReference>
<dbReference type="SUPFAM" id="SSF53756">
    <property type="entry name" value="UDP-Glycosyltransferase/glycogen phosphorylase"/>
    <property type="match status" value="1"/>
</dbReference>
<dbReference type="PROSITE" id="PS00375">
    <property type="entry name" value="UDPGT"/>
    <property type="match status" value="1"/>
</dbReference>
<name>A0AAN7SBG1_9COLE</name>
<dbReference type="InterPro" id="IPR011009">
    <property type="entry name" value="Kinase-like_dom_sf"/>
</dbReference>
<evidence type="ECO:0000256" key="12">
    <source>
        <dbReference type="SAM" id="Phobius"/>
    </source>
</evidence>
<feature type="transmembrane region" description="Helical" evidence="12">
    <location>
        <begin position="849"/>
        <end position="873"/>
    </location>
</feature>
<evidence type="ECO:0000256" key="7">
    <source>
        <dbReference type="ARBA" id="ARBA00022989"/>
    </source>
</evidence>
<keyword evidence="6 13" id="KW-0732">Signal</keyword>
<evidence type="ECO:0000256" key="5">
    <source>
        <dbReference type="ARBA" id="ARBA00022692"/>
    </source>
</evidence>
<dbReference type="InterPro" id="IPR001245">
    <property type="entry name" value="Ser-Thr/Tyr_kinase_cat_dom"/>
</dbReference>
<dbReference type="PROSITE" id="PS50011">
    <property type="entry name" value="PROTEIN_KINASE_DOM"/>
    <property type="match status" value="1"/>
</dbReference>
<feature type="region of interest" description="Disordered" evidence="11">
    <location>
        <begin position="511"/>
        <end position="530"/>
    </location>
</feature>
<dbReference type="Gene3D" id="3.30.200.20">
    <property type="entry name" value="Phosphorylase Kinase, domain 1"/>
    <property type="match status" value="1"/>
</dbReference>
<dbReference type="GO" id="GO:0016020">
    <property type="term" value="C:membrane"/>
    <property type="evidence" value="ECO:0007669"/>
    <property type="project" value="UniProtKB-SubCell"/>
</dbReference>
<keyword evidence="9" id="KW-1015">Disulfide bond</keyword>
<dbReference type="InterPro" id="IPR035595">
    <property type="entry name" value="UDP_glycos_trans_CS"/>
</dbReference>
<evidence type="ECO:0000313" key="16">
    <source>
        <dbReference type="Proteomes" id="UP001353858"/>
    </source>
</evidence>
<dbReference type="InterPro" id="IPR048525">
    <property type="entry name" value="DDR1-2_DS-like"/>
</dbReference>
<evidence type="ECO:0000256" key="2">
    <source>
        <dbReference type="ARBA" id="ARBA00009995"/>
    </source>
</evidence>
<dbReference type="FunFam" id="1.10.510.10:FF:000053">
    <property type="entry name" value="Epithelial discoidin domain-containing receptor 1"/>
    <property type="match status" value="1"/>
</dbReference>
<dbReference type="CDD" id="cd03784">
    <property type="entry name" value="GT1_Gtf-like"/>
    <property type="match status" value="1"/>
</dbReference>
<comment type="similarity">
    <text evidence="2">Belongs to the UDP-glycosyltransferase family.</text>
</comment>
<feature type="domain" description="Protein kinase" evidence="14">
    <location>
        <begin position="1096"/>
        <end position="1375"/>
    </location>
</feature>
<dbReference type="GO" id="GO:0004713">
    <property type="term" value="F:protein tyrosine kinase activity"/>
    <property type="evidence" value="ECO:0007669"/>
    <property type="project" value="InterPro"/>
</dbReference>
<keyword evidence="8 12" id="KW-0472">Membrane</keyword>
<dbReference type="Gene3D" id="2.60.120.1190">
    <property type="match status" value="1"/>
</dbReference>
<evidence type="ECO:0000256" key="10">
    <source>
        <dbReference type="ARBA" id="ARBA00023180"/>
    </source>
</evidence>
<dbReference type="GO" id="GO:0005524">
    <property type="term" value="F:ATP binding"/>
    <property type="evidence" value="ECO:0007669"/>
    <property type="project" value="InterPro"/>
</dbReference>
<keyword evidence="5 12" id="KW-0812">Transmembrane</keyword>
<reference evidence="16" key="1">
    <citation type="submission" date="2023-01" db="EMBL/GenBank/DDBJ databases">
        <title>Key to firefly adult light organ development and bioluminescence: homeobox transcription factors regulate luciferase expression and transportation to peroxisome.</title>
        <authorList>
            <person name="Fu X."/>
        </authorList>
    </citation>
    <scope>NUCLEOTIDE SEQUENCE [LARGE SCALE GENOMIC DNA]</scope>
</reference>
<comment type="caution">
    <text evidence="15">The sequence shown here is derived from an EMBL/GenBank/DDBJ whole genome shotgun (WGS) entry which is preliminary data.</text>
</comment>
<keyword evidence="10" id="KW-0325">Glycoprotein</keyword>
<keyword evidence="7 12" id="KW-1133">Transmembrane helix</keyword>
<evidence type="ECO:0000256" key="3">
    <source>
        <dbReference type="ARBA" id="ARBA00022676"/>
    </source>
</evidence>
<dbReference type="PROSITE" id="PS00109">
    <property type="entry name" value="PROTEIN_KINASE_TYR"/>
    <property type="match status" value="1"/>
</dbReference>
<keyword evidence="4" id="KW-0808">Transferase</keyword>
<dbReference type="Gene3D" id="1.10.510.10">
    <property type="entry name" value="Transferase(Phosphotransferase) domain 1"/>
    <property type="match status" value="1"/>
</dbReference>
<evidence type="ECO:0000256" key="4">
    <source>
        <dbReference type="ARBA" id="ARBA00022679"/>
    </source>
</evidence>
<dbReference type="InterPro" id="IPR050271">
    <property type="entry name" value="UDP-glycosyltransferase"/>
</dbReference>
<dbReference type="SUPFAM" id="SSF56112">
    <property type="entry name" value="Protein kinase-like (PK-like)"/>
    <property type="match status" value="1"/>
</dbReference>
<dbReference type="EMBL" id="JARPUR010000007">
    <property type="protein sequence ID" value="KAK4872324.1"/>
    <property type="molecule type" value="Genomic_DNA"/>
</dbReference>
<dbReference type="PRINTS" id="PR00109">
    <property type="entry name" value="TYRKINASE"/>
</dbReference>
<sequence length="1389" mass="157971">MFKYKVIIVFVLCLTSMSNGARILAYVPTPSYSHQVVFQPLWRELSLRGHQVTLLTTDPINDLTLTNLTEINLNFTYKKVPETIAKLVKSSVIESIKILADSFALTVEMQLDHPEVQELLNKGSFDLLIAEQLTLLPFAFAQIFQCPSIAITSLAVLEPVYERFGVPTHPILYPNNILPFTKTSTLTERITSVVFHYVLKLFMDLYMIPKENRLLKKYFGEDFPTTLELANNISLLLENTEPVLDKIRPRVPLVVPIGGIHRVPDKTLPKELKIILDSATNGFIYFSLGSNVKSKDLPDTLREAILEAFAELPYTVLWKYELENFFNKPKNVFVSKWVPQTDVLRHPNIKLFITQGGLQSMEEAINAKVPMVGIPFIADQWRNVRQIVDNGFGLSLDHKTLTKDQLKKTIIEVITTPIYRNTVARLSDLARDQPMTSLDRAVWWIEYVIRHKGTRHLRSPVLDIPWYQYYLLDVLSVFLITFVLLVVLVFYLTRKVPFDASTELLEEGEFSVVGEDSTPESSDSDKDDIDVTPRARFSSSNFGASSSKYVPVYKWGVKFLRQRKESVGAFLARVEELRVARKIKSKQKRITQLKILIQQEKEKKWNIGTVEQLSTSKNMFKENVIKYNAPRGEVRDLDIDLEDVSYDGVLEGGYMRDGLGQLVDGLYGDDDYQKQLQGENSGSRWVGWNNESRDGEPIDIVMEFDSIREFNAVHLHANNMFTRGVQIFLKVELWFSLDGERYQRNFVKEEIQSDRARESARNITIPLLGRSAKFVKIRLFFANKWILLSEITFESVALSNNLTEDVLENYYLQPEVSASTLQPGFISGETTHARKEVTPATSPTSSTQAYIGLITGVLAMIVLLLACTIFLMIRRGRKKVALLHKHTALVSSSTKPGVTINMKDLKMNMSTPIINNGLTRSRLSVKSKNSTIGTADSKNKKNNLYGNVTGGEESDSENSSVYHEPYKLLPSAKQEYGCLLKKDPIASSKSGEYTDFTSVNSFQEELKFTSPSFYNLTPPPPPTSRPPTYEVQNFQTPTKTPNGTIATENYYAATDIVKSERREQHFTPGHFTPIKLPEGPPLEGVAQLLDFPRHRLRLLEKLGEGDFGMVHLCEAEGLPDFNGGSSFHKKQLVIVKSLWRGCGDTKRHEFLRETSWLAGLRDPNLARVVGLCSQDEPMCALLEHSEPGELPRFLAQRASEDDSQGPSISYGCLIYIATQISSGMKYLESLDLVHRDLAARNCVIDKAFTVKISDHAMYCSSYEQDYYISDTKAKLPIRWMSWESLLLGRQTTKSDVWSFAITLWEILMLCTQQPYAELTSEQVVENSNHWYQNDGCQRYLPRPALCPREIYDLMGECWKRNATDRPRFAEIHLFLQRKNLGYIPVHTQA</sequence>
<keyword evidence="3" id="KW-0328">Glycosyltransferase</keyword>
<dbReference type="PANTHER" id="PTHR48043">
    <property type="entry name" value="EG:EG0003.4 PROTEIN-RELATED"/>
    <property type="match status" value="1"/>
</dbReference>
<accession>A0AAN7SBG1</accession>
<evidence type="ECO:0000256" key="6">
    <source>
        <dbReference type="ARBA" id="ARBA00022729"/>
    </source>
</evidence>
<comment type="subcellular location">
    <subcellularLocation>
        <location evidence="1">Membrane</location>
        <topology evidence="1">Single-pass type I membrane protein</topology>
    </subcellularLocation>
</comment>
<dbReference type="FunFam" id="3.30.200.20:FF:000700">
    <property type="entry name" value="Discoidin domain receptor, isoform F"/>
    <property type="match status" value="1"/>
</dbReference>
<evidence type="ECO:0000259" key="14">
    <source>
        <dbReference type="PROSITE" id="PS50011"/>
    </source>
</evidence>
<evidence type="ECO:0000256" key="1">
    <source>
        <dbReference type="ARBA" id="ARBA00004479"/>
    </source>
</evidence>
<dbReference type="InterPro" id="IPR002213">
    <property type="entry name" value="UDP_glucos_trans"/>
</dbReference>
<evidence type="ECO:0000313" key="15">
    <source>
        <dbReference type="EMBL" id="KAK4872324.1"/>
    </source>
</evidence>
<evidence type="ECO:0000256" key="8">
    <source>
        <dbReference type="ARBA" id="ARBA00023136"/>
    </source>
</evidence>
<feature type="region of interest" description="Disordered" evidence="11">
    <location>
        <begin position="925"/>
        <end position="961"/>
    </location>
</feature>
<dbReference type="Pfam" id="PF07714">
    <property type="entry name" value="PK_Tyr_Ser-Thr"/>
    <property type="match status" value="1"/>
</dbReference>
<organism evidence="15 16">
    <name type="scientific">Aquatica leii</name>
    <dbReference type="NCBI Taxonomy" id="1421715"/>
    <lineage>
        <taxon>Eukaryota</taxon>
        <taxon>Metazoa</taxon>
        <taxon>Ecdysozoa</taxon>
        <taxon>Arthropoda</taxon>
        <taxon>Hexapoda</taxon>
        <taxon>Insecta</taxon>
        <taxon>Pterygota</taxon>
        <taxon>Neoptera</taxon>
        <taxon>Endopterygota</taxon>
        <taxon>Coleoptera</taxon>
        <taxon>Polyphaga</taxon>
        <taxon>Elateriformia</taxon>
        <taxon>Elateroidea</taxon>
        <taxon>Lampyridae</taxon>
        <taxon>Luciolinae</taxon>
        <taxon>Aquatica</taxon>
    </lineage>
</organism>
<feature type="compositionally biased region" description="Polar residues" evidence="11">
    <location>
        <begin position="925"/>
        <end position="946"/>
    </location>
</feature>
<keyword evidence="16" id="KW-1185">Reference proteome</keyword>
<dbReference type="InterPro" id="IPR020635">
    <property type="entry name" value="Tyr_kinase_cat_dom"/>
</dbReference>
<dbReference type="InterPro" id="IPR000719">
    <property type="entry name" value="Prot_kinase_dom"/>
</dbReference>
<dbReference type="Pfam" id="PF21114">
    <property type="entry name" value="DDR1-2_DS-like"/>
    <property type="match status" value="1"/>
</dbReference>
<feature type="signal peptide" evidence="13">
    <location>
        <begin position="1"/>
        <end position="20"/>
    </location>
</feature>
<dbReference type="InterPro" id="IPR008266">
    <property type="entry name" value="Tyr_kinase_AS"/>
</dbReference>
<evidence type="ECO:0000256" key="13">
    <source>
        <dbReference type="SAM" id="SignalP"/>
    </source>
</evidence>
<evidence type="ECO:0000256" key="9">
    <source>
        <dbReference type="ARBA" id="ARBA00023157"/>
    </source>
</evidence>